<evidence type="ECO:0008006" key="3">
    <source>
        <dbReference type="Google" id="ProtNLM"/>
    </source>
</evidence>
<dbReference type="EMBL" id="KL584703">
    <property type="protein sequence ID" value="KEQ77261.1"/>
    <property type="molecule type" value="Genomic_DNA"/>
</dbReference>
<name>A0A074XRR2_9PEZI</name>
<evidence type="ECO:0000313" key="1">
    <source>
        <dbReference type="EMBL" id="KEQ77261.1"/>
    </source>
</evidence>
<dbReference type="HOGENOM" id="CLU_1610423_0_0_1"/>
<keyword evidence="2" id="KW-1185">Reference proteome</keyword>
<sequence>MPDNTWFTPYVLPNKDCLSIAASQGVAYKLSEHHVLKMPYQYPVKATESFDMDEAVEQLELSQSSIDSFHCERAFYRVLESTGQHDIVKVDHSTFEDAILLEHLQPLETVWHDASVKSRLCWIRQLLRANAKIEELGYTHGDLAIRNMGVDKNNDLKLFDFGSVH</sequence>
<dbReference type="Gene3D" id="1.10.510.10">
    <property type="entry name" value="Transferase(Phosphotransferase) domain 1"/>
    <property type="match status" value="1"/>
</dbReference>
<dbReference type="RefSeq" id="XP_013431469.1">
    <property type="nucleotide sequence ID" value="XM_013576015.1"/>
</dbReference>
<proteinExistence type="predicted"/>
<accession>A0A074XRR2</accession>
<reference evidence="1 2" key="1">
    <citation type="journal article" date="2014" name="BMC Genomics">
        <title>Genome sequencing of four Aureobasidium pullulans varieties: biotechnological potential, stress tolerance, and description of new species.</title>
        <authorList>
            <person name="Gostin Ar C."/>
            <person name="Ohm R.A."/>
            <person name="Kogej T."/>
            <person name="Sonjak S."/>
            <person name="Turk M."/>
            <person name="Zajc J."/>
            <person name="Zalar P."/>
            <person name="Grube M."/>
            <person name="Sun H."/>
            <person name="Han J."/>
            <person name="Sharma A."/>
            <person name="Chiniquy J."/>
            <person name="Ngan C.Y."/>
            <person name="Lipzen A."/>
            <person name="Barry K."/>
            <person name="Grigoriev I.V."/>
            <person name="Gunde-Cimerman N."/>
        </authorList>
    </citation>
    <scope>NUCLEOTIDE SEQUENCE [LARGE SCALE GENOMIC DNA]</scope>
    <source>
        <strain evidence="1 2">CBS 147.97</strain>
    </source>
</reference>
<gene>
    <name evidence="1" type="ORF">M436DRAFT_78985</name>
</gene>
<dbReference type="Proteomes" id="UP000027730">
    <property type="component" value="Unassembled WGS sequence"/>
</dbReference>
<evidence type="ECO:0000313" key="2">
    <source>
        <dbReference type="Proteomes" id="UP000027730"/>
    </source>
</evidence>
<dbReference type="AlphaFoldDB" id="A0A074XRR2"/>
<dbReference type="SUPFAM" id="SSF56112">
    <property type="entry name" value="Protein kinase-like (PK-like)"/>
    <property type="match status" value="1"/>
</dbReference>
<dbReference type="STRING" id="1043004.A0A074XRR2"/>
<dbReference type="OrthoDB" id="4062651at2759"/>
<organism evidence="1 2">
    <name type="scientific">Aureobasidium namibiae CBS 147.97</name>
    <dbReference type="NCBI Taxonomy" id="1043004"/>
    <lineage>
        <taxon>Eukaryota</taxon>
        <taxon>Fungi</taxon>
        <taxon>Dikarya</taxon>
        <taxon>Ascomycota</taxon>
        <taxon>Pezizomycotina</taxon>
        <taxon>Dothideomycetes</taxon>
        <taxon>Dothideomycetidae</taxon>
        <taxon>Dothideales</taxon>
        <taxon>Saccotheciaceae</taxon>
        <taxon>Aureobasidium</taxon>
    </lineage>
</organism>
<dbReference type="GeneID" id="25416354"/>
<protein>
    <recommendedName>
        <fullName evidence="3">Protein kinase domain-containing protein</fullName>
    </recommendedName>
</protein>
<dbReference type="InterPro" id="IPR011009">
    <property type="entry name" value="Kinase-like_dom_sf"/>
</dbReference>